<dbReference type="Proteomes" id="UP001305779">
    <property type="component" value="Unassembled WGS sequence"/>
</dbReference>
<evidence type="ECO:0000256" key="1">
    <source>
        <dbReference type="SAM" id="MobiDB-lite"/>
    </source>
</evidence>
<gene>
    <name evidence="2" type="ORF">PRZ48_007379</name>
</gene>
<evidence type="ECO:0000313" key="3">
    <source>
        <dbReference type="Proteomes" id="UP001305779"/>
    </source>
</evidence>
<name>A0ABR0EK61_ZASCE</name>
<proteinExistence type="predicted"/>
<feature type="region of interest" description="Disordered" evidence="1">
    <location>
        <begin position="1"/>
        <end position="34"/>
    </location>
</feature>
<organism evidence="2 3">
    <name type="scientific">Zasmidium cellare</name>
    <name type="common">Wine cellar mold</name>
    <name type="synonym">Racodium cellare</name>
    <dbReference type="NCBI Taxonomy" id="395010"/>
    <lineage>
        <taxon>Eukaryota</taxon>
        <taxon>Fungi</taxon>
        <taxon>Dikarya</taxon>
        <taxon>Ascomycota</taxon>
        <taxon>Pezizomycotina</taxon>
        <taxon>Dothideomycetes</taxon>
        <taxon>Dothideomycetidae</taxon>
        <taxon>Mycosphaerellales</taxon>
        <taxon>Mycosphaerellaceae</taxon>
        <taxon>Zasmidium</taxon>
    </lineage>
</organism>
<reference evidence="2 3" key="1">
    <citation type="journal article" date="2023" name="G3 (Bethesda)">
        <title>A chromosome-level genome assembly of Zasmidium syzygii isolated from banana leaves.</title>
        <authorList>
            <person name="van Westerhoven A.C."/>
            <person name="Mehrabi R."/>
            <person name="Talebi R."/>
            <person name="Steentjes M.B.F."/>
            <person name="Corcolon B."/>
            <person name="Chong P.A."/>
            <person name="Kema G.H.J."/>
            <person name="Seidl M.F."/>
        </authorList>
    </citation>
    <scope>NUCLEOTIDE SEQUENCE [LARGE SCALE GENOMIC DNA]</scope>
    <source>
        <strain evidence="2 3">P124</strain>
    </source>
</reference>
<dbReference type="InterPro" id="IPR023393">
    <property type="entry name" value="START-like_dom_sf"/>
</dbReference>
<accession>A0ABR0EK61</accession>
<sequence>MSVSTTQSASTKEKGPMNNEKKETKVKIAGPGPSYLDHHFRSPLNLGPRKTPTIPNGGVWSVYAETDIPTPPKYPYTAIVEIQQWRDWNSFTPDVLVTKHPNAHSRSIKMSQGTFMTFTVQLTPTERIQTKTVCQHLEPLKHRADGHKSHTAGHNVTRIRWTSDNANLLTPGFVLKEERVNEIEEMDDGTCKYRTWLTFAGMASKSLRKKYGEAYQQKIQDFARDLRERCVVLYKEDQKGGTAVEVGLGKVGAEGERLQPVAEIHSTTTTPAA</sequence>
<dbReference type="SUPFAM" id="SSF55961">
    <property type="entry name" value="Bet v1-like"/>
    <property type="match status" value="1"/>
</dbReference>
<dbReference type="EMBL" id="JAXOVC010000005">
    <property type="protein sequence ID" value="KAK4501570.1"/>
    <property type="molecule type" value="Genomic_DNA"/>
</dbReference>
<evidence type="ECO:0000313" key="2">
    <source>
        <dbReference type="EMBL" id="KAK4501570.1"/>
    </source>
</evidence>
<comment type="caution">
    <text evidence="2">The sequence shown here is derived from an EMBL/GenBank/DDBJ whole genome shotgun (WGS) entry which is preliminary data.</text>
</comment>
<feature type="compositionally biased region" description="Polar residues" evidence="1">
    <location>
        <begin position="1"/>
        <end position="10"/>
    </location>
</feature>
<protein>
    <submittedName>
        <fullName evidence="2">Uncharacterized protein</fullName>
    </submittedName>
</protein>
<keyword evidence="3" id="KW-1185">Reference proteome</keyword>
<feature type="compositionally biased region" description="Basic and acidic residues" evidence="1">
    <location>
        <begin position="11"/>
        <end position="26"/>
    </location>
</feature>
<dbReference type="Gene3D" id="3.30.530.20">
    <property type="match status" value="1"/>
</dbReference>